<gene>
    <name evidence="2" type="ORF">LSALG_LOCUS6481</name>
</gene>
<evidence type="ECO:0000313" key="3">
    <source>
        <dbReference type="Proteomes" id="UP001177003"/>
    </source>
</evidence>
<keyword evidence="3" id="KW-1185">Reference proteome</keyword>
<sequence length="476" mass="53184">MAASLFTYSSTSRRVVPAPNSPPLPIHIKATNVVFNPDIPEVHRGLGLDDFVNFLASCRLRYAISDVPSEFFPEQVCEFYYTATVNEENNAITGTIGHGRHSVFITAELLSAALRLPIFEPFSEPPTIERCKRIFDQLGYDHSKAGTRSALILRQCMTPGWKFFTGALCKCVGHKSRSGDQLSNYEQQVVCSLLLNKRLDYGALFFDQLVQLLRANVRADHVPFPRWIALVFDKFFAADYFSHSGNPIQCPRMSVRMYQDDPLDTDIGISDRMREWIANPYTMPSLTADTDEGGDMVIVWIVLIKRWNIMMAAISPLNFLITSSRTGKASSAPQDSMPLGEQPSQGEHQSQGERPSPAAHHFSPRMQPSSPVAPGTSMVQIPASAFSELMSLTQDMSHRLLRIEADVQQIKEVLLLTPPSSPKSNDAQKGEIMNDDADADDQMLMVNQMRKTQNLLTTLSFSMNHPTPFLNLILRA</sequence>
<evidence type="ECO:0000313" key="2">
    <source>
        <dbReference type="EMBL" id="CAI9265899.1"/>
    </source>
</evidence>
<dbReference type="AlphaFoldDB" id="A0AA35VC32"/>
<feature type="region of interest" description="Disordered" evidence="1">
    <location>
        <begin position="327"/>
        <end position="377"/>
    </location>
</feature>
<name>A0AA35VC32_LACSI</name>
<accession>A0AA35VC32</accession>
<evidence type="ECO:0000256" key="1">
    <source>
        <dbReference type="SAM" id="MobiDB-lite"/>
    </source>
</evidence>
<dbReference type="EMBL" id="OX465086">
    <property type="protein sequence ID" value="CAI9265899.1"/>
    <property type="molecule type" value="Genomic_DNA"/>
</dbReference>
<organism evidence="2 3">
    <name type="scientific">Lactuca saligna</name>
    <name type="common">Willowleaf lettuce</name>
    <dbReference type="NCBI Taxonomy" id="75948"/>
    <lineage>
        <taxon>Eukaryota</taxon>
        <taxon>Viridiplantae</taxon>
        <taxon>Streptophyta</taxon>
        <taxon>Embryophyta</taxon>
        <taxon>Tracheophyta</taxon>
        <taxon>Spermatophyta</taxon>
        <taxon>Magnoliopsida</taxon>
        <taxon>eudicotyledons</taxon>
        <taxon>Gunneridae</taxon>
        <taxon>Pentapetalae</taxon>
        <taxon>asterids</taxon>
        <taxon>campanulids</taxon>
        <taxon>Asterales</taxon>
        <taxon>Asteraceae</taxon>
        <taxon>Cichorioideae</taxon>
        <taxon>Cichorieae</taxon>
        <taxon>Lactucinae</taxon>
        <taxon>Lactuca</taxon>
    </lineage>
</organism>
<feature type="compositionally biased region" description="Polar residues" evidence="1">
    <location>
        <begin position="342"/>
        <end position="353"/>
    </location>
</feature>
<protein>
    <submittedName>
        <fullName evidence="2">Uncharacterized protein</fullName>
    </submittedName>
</protein>
<proteinExistence type="predicted"/>
<dbReference type="Proteomes" id="UP001177003">
    <property type="component" value="Chromosome 0"/>
</dbReference>
<reference evidence="2" key="1">
    <citation type="submission" date="2023-04" db="EMBL/GenBank/DDBJ databases">
        <authorList>
            <person name="Vijverberg K."/>
            <person name="Xiong W."/>
            <person name="Schranz E."/>
        </authorList>
    </citation>
    <scope>NUCLEOTIDE SEQUENCE</scope>
</reference>